<dbReference type="PANTHER" id="PTHR41259:SF1">
    <property type="entry name" value="DOUBLE-STRAND BREAK REPAIR RAD50 ATPASE, PUTATIVE-RELATED"/>
    <property type="match status" value="1"/>
</dbReference>
<name>A0A8J8CCY1_9ARCH</name>
<comment type="caution">
    <text evidence="1">The sequence shown here is derived from an EMBL/GenBank/DDBJ whole genome shotgun (WGS) entry which is preliminary data.</text>
</comment>
<dbReference type="AlphaFoldDB" id="A0A8J8CCY1"/>
<dbReference type="Gene3D" id="3.40.50.300">
    <property type="entry name" value="P-loop containing nucleotide triphosphate hydrolases"/>
    <property type="match status" value="1"/>
</dbReference>
<gene>
    <name evidence="1" type="ORF">KIY12_04310</name>
</gene>
<dbReference type="SUPFAM" id="SSF52540">
    <property type="entry name" value="P-loop containing nucleoside triphosphate hydrolases"/>
    <property type="match status" value="1"/>
</dbReference>
<proteinExistence type="predicted"/>
<sequence length="190" mass="21330">LKATIENELSRRGYTAKADIEIELDIARRRESVLNLRAEAARLLKEVVDIYERNRTEALSAPIRSKLDPWLSFLTGGNYNRLQLDQELKPSSVYVPLYDSPLPVSSLSHGMHEQVIVLLRLAIGVVSSADERNLIVIDDRLVNADPVRMKRFCEILEDAARNCQIIIATCNDMPYSSLATNVIHVPSDGC</sequence>
<reference evidence="1" key="1">
    <citation type="submission" date="2021-05" db="EMBL/GenBank/DDBJ databases">
        <title>Genomic insights into ecological role and evolution of a novel Thermoplasmata order Candidatus Sysuiplasmatales.</title>
        <authorList>
            <person name="Yuan Y."/>
        </authorList>
    </citation>
    <scope>NUCLEOTIDE SEQUENCE</scope>
    <source>
        <strain evidence="1">TUT19-bin139</strain>
    </source>
</reference>
<dbReference type="EMBL" id="JAHEAC010000029">
    <property type="protein sequence ID" value="MBX8643929.1"/>
    <property type="molecule type" value="Genomic_DNA"/>
</dbReference>
<dbReference type="Proteomes" id="UP000750197">
    <property type="component" value="Unassembled WGS sequence"/>
</dbReference>
<dbReference type="PANTHER" id="PTHR41259">
    <property type="entry name" value="DOUBLE-STRAND BREAK REPAIR RAD50 ATPASE, PUTATIVE-RELATED"/>
    <property type="match status" value="1"/>
</dbReference>
<evidence type="ECO:0000313" key="2">
    <source>
        <dbReference type="Proteomes" id="UP000750197"/>
    </source>
</evidence>
<accession>A0A8J8CCY1</accession>
<protein>
    <submittedName>
        <fullName evidence="1">Uncharacterized protein</fullName>
    </submittedName>
</protein>
<evidence type="ECO:0000313" key="1">
    <source>
        <dbReference type="EMBL" id="MBX8643929.1"/>
    </source>
</evidence>
<organism evidence="1 2">
    <name type="scientific">Candidatus Sysuiplasma superficiale</name>
    <dbReference type="NCBI Taxonomy" id="2823368"/>
    <lineage>
        <taxon>Archaea</taxon>
        <taxon>Methanobacteriati</taxon>
        <taxon>Thermoplasmatota</taxon>
        <taxon>Thermoplasmata</taxon>
        <taxon>Candidatus Sysuiplasmatales</taxon>
        <taxon>Candidatus Sysuiplasmataceae</taxon>
        <taxon>Candidatus Sysuiplasma</taxon>
    </lineage>
</organism>
<dbReference type="InterPro" id="IPR027417">
    <property type="entry name" value="P-loop_NTPase"/>
</dbReference>
<feature type="non-terminal residue" evidence="1">
    <location>
        <position position="1"/>
    </location>
</feature>